<keyword evidence="3" id="KW-1185">Reference proteome</keyword>
<protein>
    <recommendedName>
        <fullName evidence="4">Secreted protein</fullName>
    </recommendedName>
</protein>
<keyword evidence="1" id="KW-0732">Signal</keyword>
<evidence type="ECO:0000313" key="2">
    <source>
        <dbReference type="EMBL" id="MFC5863979.1"/>
    </source>
</evidence>
<dbReference type="Proteomes" id="UP001596091">
    <property type="component" value="Unassembled WGS sequence"/>
</dbReference>
<evidence type="ECO:0008006" key="4">
    <source>
        <dbReference type="Google" id="ProtNLM"/>
    </source>
</evidence>
<proteinExistence type="predicted"/>
<accession>A0ABW1EJ15</accession>
<dbReference type="EMBL" id="JBHSPH010000008">
    <property type="protein sequence ID" value="MFC5863979.1"/>
    <property type="molecule type" value="Genomic_DNA"/>
</dbReference>
<evidence type="ECO:0000256" key="1">
    <source>
        <dbReference type="SAM" id="SignalP"/>
    </source>
</evidence>
<organism evidence="2 3">
    <name type="scientific">Acidicapsa dinghuensis</name>
    <dbReference type="NCBI Taxonomy" id="2218256"/>
    <lineage>
        <taxon>Bacteria</taxon>
        <taxon>Pseudomonadati</taxon>
        <taxon>Acidobacteriota</taxon>
        <taxon>Terriglobia</taxon>
        <taxon>Terriglobales</taxon>
        <taxon>Acidobacteriaceae</taxon>
        <taxon>Acidicapsa</taxon>
    </lineage>
</organism>
<sequence length="204" mass="21514">MKRFTWLIAITFSASLASNPVAAQSTSAAQQPDKLAPQPMNLTVWNTPSDQASGCPVSMHASQIGGGTTVTVDNDGHRHSISRGLHLSLTDPLHSANIVSANLTVHGLNGKPHTVQSGSVFQFNGAGKSNPWEITRNLTVQFGPTTSALSNDHSAETELSTAGFASVTWIRLDSLTLSDGTIWVPNSAVACRAVPDPFMLVNAK</sequence>
<evidence type="ECO:0000313" key="3">
    <source>
        <dbReference type="Proteomes" id="UP001596091"/>
    </source>
</evidence>
<feature type="chain" id="PRO_5046596365" description="Secreted protein" evidence="1">
    <location>
        <begin position="24"/>
        <end position="204"/>
    </location>
</feature>
<name>A0ABW1EJ15_9BACT</name>
<dbReference type="RefSeq" id="WP_263341141.1">
    <property type="nucleotide sequence ID" value="NZ_JAGSYH010000006.1"/>
</dbReference>
<comment type="caution">
    <text evidence="2">The sequence shown here is derived from an EMBL/GenBank/DDBJ whole genome shotgun (WGS) entry which is preliminary data.</text>
</comment>
<reference evidence="3" key="1">
    <citation type="journal article" date="2019" name="Int. J. Syst. Evol. Microbiol.">
        <title>The Global Catalogue of Microorganisms (GCM) 10K type strain sequencing project: providing services to taxonomists for standard genome sequencing and annotation.</title>
        <authorList>
            <consortium name="The Broad Institute Genomics Platform"/>
            <consortium name="The Broad Institute Genome Sequencing Center for Infectious Disease"/>
            <person name="Wu L."/>
            <person name="Ma J."/>
        </authorList>
    </citation>
    <scope>NUCLEOTIDE SEQUENCE [LARGE SCALE GENOMIC DNA]</scope>
    <source>
        <strain evidence="3">JCM 4087</strain>
    </source>
</reference>
<gene>
    <name evidence="2" type="ORF">ACFPT7_16865</name>
</gene>
<feature type="signal peptide" evidence="1">
    <location>
        <begin position="1"/>
        <end position="23"/>
    </location>
</feature>